<dbReference type="InterPro" id="IPR050713">
    <property type="entry name" value="RTP_Phos/Ushers"/>
</dbReference>
<feature type="compositionally biased region" description="Polar residues" evidence="4">
    <location>
        <begin position="511"/>
        <end position="530"/>
    </location>
</feature>
<feature type="domain" description="Tyrosine specific protein phosphatases" evidence="6">
    <location>
        <begin position="345"/>
        <end position="418"/>
    </location>
</feature>
<reference evidence="7" key="1">
    <citation type="journal article" date="2023" name="Front. Mar. Sci.">
        <title>A new Merluccius polli reference genome to investigate the effects of global change in West African waters.</title>
        <authorList>
            <person name="Mateo J.L."/>
            <person name="Blanco-Fernandez C."/>
            <person name="Garcia-Vazquez E."/>
            <person name="Machado-Schiaffino G."/>
        </authorList>
    </citation>
    <scope>NUCLEOTIDE SEQUENCE</scope>
    <source>
        <strain evidence="7">C29</strain>
        <tissue evidence="7">Fin</tissue>
    </source>
</reference>
<evidence type="ECO:0000256" key="4">
    <source>
        <dbReference type="SAM" id="MobiDB-lite"/>
    </source>
</evidence>
<name>A0AA47P3U5_MERPO</name>
<proteinExistence type="predicted"/>
<dbReference type="PROSITE" id="PS00383">
    <property type="entry name" value="TYR_PHOSPHATASE_1"/>
    <property type="match status" value="1"/>
</dbReference>
<evidence type="ECO:0000256" key="3">
    <source>
        <dbReference type="ARBA" id="ARBA00023180"/>
    </source>
</evidence>
<dbReference type="InterPro" id="IPR000387">
    <property type="entry name" value="Tyr_Pase_dom"/>
</dbReference>
<evidence type="ECO:0000256" key="2">
    <source>
        <dbReference type="ARBA" id="ARBA00022989"/>
    </source>
</evidence>
<keyword evidence="3" id="KW-0325">Glycoprotein</keyword>
<dbReference type="PROSITE" id="PS50055">
    <property type="entry name" value="TYR_PHOSPHATASE_PTP"/>
    <property type="match status" value="1"/>
</dbReference>
<dbReference type="AlphaFoldDB" id="A0AA47P3U5"/>
<dbReference type="PRINTS" id="PR00700">
    <property type="entry name" value="PRTYPHPHTASE"/>
</dbReference>
<evidence type="ECO:0000256" key="1">
    <source>
        <dbReference type="ARBA" id="ARBA00022692"/>
    </source>
</evidence>
<accession>A0AA47P3U5</accession>
<protein>
    <submittedName>
        <fullName evidence="7">Receptor-type tyrosine-protein phosphatase V</fullName>
    </submittedName>
</protein>
<dbReference type="InterPro" id="IPR016130">
    <property type="entry name" value="Tyr_Pase_AS"/>
</dbReference>
<dbReference type="Pfam" id="PF00102">
    <property type="entry name" value="Y_phosphatase"/>
    <property type="match status" value="1"/>
</dbReference>
<gene>
    <name evidence="7" type="primary">Ptprv</name>
    <name evidence="7" type="ORF">N1851_009611</name>
</gene>
<feature type="region of interest" description="Disordered" evidence="4">
    <location>
        <begin position="438"/>
        <end position="484"/>
    </location>
</feature>
<dbReference type="PANTHER" id="PTHR46957:SF3">
    <property type="entry name" value="CYTOKINE RECEPTOR"/>
    <property type="match status" value="1"/>
</dbReference>
<evidence type="ECO:0000259" key="5">
    <source>
        <dbReference type="PROSITE" id="PS50055"/>
    </source>
</evidence>
<feature type="domain" description="Tyrosine-protein phosphatase" evidence="5">
    <location>
        <begin position="168"/>
        <end position="427"/>
    </location>
</feature>
<keyword evidence="7" id="KW-0675">Receptor</keyword>
<dbReference type="SMART" id="SM00404">
    <property type="entry name" value="PTPc_motif"/>
    <property type="match status" value="1"/>
</dbReference>
<dbReference type="SUPFAM" id="SSF52799">
    <property type="entry name" value="(Phosphotyrosine protein) phosphatases II"/>
    <property type="match status" value="1"/>
</dbReference>
<keyword evidence="1" id="KW-0812">Transmembrane</keyword>
<organism evidence="7 8">
    <name type="scientific">Merluccius polli</name>
    <name type="common">Benguela hake</name>
    <name type="synonym">Merluccius cadenati</name>
    <dbReference type="NCBI Taxonomy" id="89951"/>
    <lineage>
        <taxon>Eukaryota</taxon>
        <taxon>Metazoa</taxon>
        <taxon>Chordata</taxon>
        <taxon>Craniata</taxon>
        <taxon>Vertebrata</taxon>
        <taxon>Euteleostomi</taxon>
        <taxon>Actinopterygii</taxon>
        <taxon>Neopterygii</taxon>
        <taxon>Teleostei</taxon>
        <taxon>Neoteleostei</taxon>
        <taxon>Acanthomorphata</taxon>
        <taxon>Zeiogadaria</taxon>
        <taxon>Gadariae</taxon>
        <taxon>Gadiformes</taxon>
        <taxon>Gadoidei</taxon>
        <taxon>Merlucciidae</taxon>
        <taxon>Merluccius</taxon>
    </lineage>
</organism>
<dbReference type="GO" id="GO:0004725">
    <property type="term" value="F:protein tyrosine phosphatase activity"/>
    <property type="evidence" value="ECO:0007669"/>
    <property type="project" value="InterPro"/>
</dbReference>
<evidence type="ECO:0000313" key="7">
    <source>
        <dbReference type="EMBL" id="KAK0149626.1"/>
    </source>
</evidence>
<dbReference type="GO" id="GO:0016020">
    <property type="term" value="C:membrane"/>
    <property type="evidence" value="ECO:0007669"/>
    <property type="project" value="UniProtKB-SubCell"/>
</dbReference>
<dbReference type="Gene3D" id="3.90.190.10">
    <property type="entry name" value="Protein tyrosine phosphatase superfamily"/>
    <property type="match status" value="1"/>
</dbReference>
<dbReference type="SMART" id="SM00194">
    <property type="entry name" value="PTPc"/>
    <property type="match status" value="1"/>
</dbReference>
<keyword evidence="2" id="KW-0472">Membrane</keyword>
<dbReference type="InterPro" id="IPR000242">
    <property type="entry name" value="PTP_cat"/>
</dbReference>
<keyword evidence="8" id="KW-1185">Reference proteome</keyword>
<dbReference type="EMBL" id="JAOPHQ010001728">
    <property type="protein sequence ID" value="KAK0149626.1"/>
    <property type="molecule type" value="Genomic_DNA"/>
</dbReference>
<feature type="region of interest" description="Disordered" evidence="4">
    <location>
        <begin position="505"/>
        <end position="530"/>
    </location>
</feature>
<evidence type="ECO:0000259" key="6">
    <source>
        <dbReference type="PROSITE" id="PS50056"/>
    </source>
</evidence>
<comment type="caution">
    <text evidence="7">The sequence shown here is derived from an EMBL/GenBank/DDBJ whole genome shotgun (WGS) entry which is preliminary data.</text>
</comment>
<dbReference type="Proteomes" id="UP001174136">
    <property type="component" value="Unassembled WGS sequence"/>
</dbReference>
<sequence length="530" mass="59873">MAAVHRRPISLRFSCREKLMGGTSEGSFETSFLTTMPNRLLLPLFHVPPFSVADLRYRVALHTRLGASPLPHVKPPEVCARLAIAAVRAAVVPLVTWTADGPPGTGMVQMSVTGESGGGTFSYMCSRREASERERGRDFRIRTYSKAQIRQEFQLRCQSLAANDNTGFKQEFEELHDVGKELPTREGELETNKEKNRYPYILPYDHCRVRLSLQDAQPHGDYINANFVPGGTSERDFICTQGPLRSTMADFWRMVWEQNVSIIVMVTALRQKDVVLCDEYWSLARGTVYHGAFQVNTLSCKKGPHVSITSINLQRRGYPAQRIITHYYYPSWPDRGVPRDTEALCGVAEHVRQLIEATPRLGPAVVHCSAGVGRSGVFVTLLWLMQLCERGVRPDIRAAVEDLRMHRMWMVQNLKQYICVHQCLLNWLSRGTVANLDGSPQSQGAHPDSSRSRVRARGSSAQGNRARRSHEHEPRRVTFSEPSQSIVQLLDPRNLLRRLLPSSLQLPQTSPEPKQSNQNFHNAQTKQSRN</sequence>
<dbReference type="InterPro" id="IPR029021">
    <property type="entry name" value="Prot-tyrosine_phosphatase-like"/>
</dbReference>
<dbReference type="InterPro" id="IPR003595">
    <property type="entry name" value="Tyr_Pase_cat"/>
</dbReference>
<dbReference type="PROSITE" id="PS50056">
    <property type="entry name" value="TYR_PHOSPHATASE_2"/>
    <property type="match status" value="1"/>
</dbReference>
<evidence type="ECO:0000313" key="8">
    <source>
        <dbReference type="Proteomes" id="UP001174136"/>
    </source>
</evidence>
<dbReference type="PANTHER" id="PTHR46957">
    <property type="entry name" value="CYTOKINE RECEPTOR"/>
    <property type="match status" value="1"/>
</dbReference>
<keyword evidence="2" id="KW-1133">Transmembrane helix</keyword>